<accession>A0AA38GYZ0</accession>
<dbReference type="EMBL" id="JAHRHJ020000001">
    <property type="protein sequence ID" value="KAH9331392.1"/>
    <property type="molecule type" value="Genomic_DNA"/>
</dbReference>
<feature type="compositionally biased region" description="Acidic residues" evidence="1">
    <location>
        <begin position="1"/>
        <end position="18"/>
    </location>
</feature>
<feature type="region of interest" description="Disordered" evidence="1">
    <location>
        <begin position="1"/>
        <end position="22"/>
    </location>
</feature>
<feature type="non-terminal residue" evidence="2">
    <location>
        <position position="1"/>
    </location>
</feature>
<feature type="region of interest" description="Disordered" evidence="1">
    <location>
        <begin position="55"/>
        <end position="83"/>
    </location>
</feature>
<evidence type="ECO:0000313" key="2">
    <source>
        <dbReference type="EMBL" id="KAH9331392.1"/>
    </source>
</evidence>
<sequence>TEEETEDMEISEMGGVDDSDPKWYDTQEILQAERAERSAERMTLVSGEVTLSQDLGGDGESIAGHHVALDVDEGHQSMPASVA</sequence>
<organism evidence="2 3">
    <name type="scientific">Taxus chinensis</name>
    <name type="common">Chinese yew</name>
    <name type="synonym">Taxus wallichiana var. chinensis</name>
    <dbReference type="NCBI Taxonomy" id="29808"/>
    <lineage>
        <taxon>Eukaryota</taxon>
        <taxon>Viridiplantae</taxon>
        <taxon>Streptophyta</taxon>
        <taxon>Embryophyta</taxon>
        <taxon>Tracheophyta</taxon>
        <taxon>Spermatophyta</taxon>
        <taxon>Pinopsida</taxon>
        <taxon>Pinidae</taxon>
        <taxon>Conifers II</taxon>
        <taxon>Cupressales</taxon>
        <taxon>Taxaceae</taxon>
        <taxon>Taxus</taxon>
    </lineage>
</organism>
<proteinExistence type="predicted"/>
<gene>
    <name evidence="2" type="ORF">KI387_003500</name>
</gene>
<reference evidence="2 3" key="1">
    <citation type="journal article" date="2021" name="Nat. Plants">
        <title>The Taxus genome provides insights into paclitaxel biosynthesis.</title>
        <authorList>
            <person name="Xiong X."/>
            <person name="Gou J."/>
            <person name="Liao Q."/>
            <person name="Li Y."/>
            <person name="Zhou Q."/>
            <person name="Bi G."/>
            <person name="Li C."/>
            <person name="Du R."/>
            <person name="Wang X."/>
            <person name="Sun T."/>
            <person name="Guo L."/>
            <person name="Liang H."/>
            <person name="Lu P."/>
            <person name="Wu Y."/>
            <person name="Zhang Z."/>
            <person name="Ro D.K."/>
            <person name="Shang Y."/>
            <person name="Huang S."/>
            <person name="Yan J."/>
        </authorList>
    </citation>
    <scope>NUCLEOTIDE SEQUENCE [LARGE SCALE GENOMIC DNA]</scope>
    <source>
        <strain evidence="2">Ta-2019</strain>
    </source>
</reference>
<protein>
    <submittedName>
        <fullName evidence="2">Uncharacterized protein</fullName>
    </submittedName>
</protein>
<evidence type="ECO:0000313" key="3">
    <source>
        <dbReference type="Proteomes" id="UP000824469"/>
    </source>
</evidence>
<evidence type="ECO:0000256" key="1">
    <source>
        <dbReference type="SAM" id="MobiDB-lite"/>
    </source>
</evidence>
<feature type="non-terminal residue" evidence="2">
    <location>
        <position position="83"/>
    </location>
</feature>
<dbReference type="Proteomes" id="UP000824469">
    <property type="component" value="Unassembled WGS sequence"/>
</dbReference>
<comment type="caution">
    <text evidence="2">The sequence shown here is derived from an EMBL/GenBank/DDBJ whole genome shotgun (WGS) entry which is preliminary data.</text>
</comment>
<keyword evidence="3" id="KW-1185">Reference proteome</keyword>
<dbReference type="AlphaFoldDB" id="A0AA38GYZ0"/>
<name>A0AA38GYZ0_TAXCH</name>